<organism evidence="9 10">
    <name type="scientific">Halorubellus litoreus</name>
    <dbReference type="NCBI Taxonomy" id="755308"/>
    <lineage>
        <taxon>Archaea</taxon>
        <taxon>Methanobacteriati</taxon>
        <taxon>Methanobacteriota</taxon>
        <taxon>Stenosarchaea group</taxon>
        <taxon>Halobacteria</taxon>
        <taxon>Halobacteriales</taxon>
        <taxon>Halorubellaceae</taxon>
        <taxon>Halorubellus</taxon>
    </lineage>
</organism>
<evidence type="ECO:0000256" key="3">
    <source>
        <dbReference type="ARBA" id="ARBA00022490"/>
    </source>
</evidence>
<dbReference type="InterPro" id="IPR000243">
    <property type="entry name" value="Pept_T1A_subB"/>
</dbReference>
<dbReference type="SUPFAM" id="SSF56235">
    <property type="entry name" value="N-terminal nucleophile aminohydrolases (Ntn hydrolases)"/>
    <property type="match status" value="1"/>
</dbReference>
<evidence type="ECO:0000256" key="7">
    <source>
        <dbReference type="ARBA" id="ARBA00022942"/>
    </source>
</evidence>
<dbReference type="PRINTS" id="PR00141">
    <property type="entry name" value="PROTEASOME"/>
</dbReference>
<comment type="caution">
    <text evidence="9">The sequence shown here is derived from an EMBL/GenBank/DDBJ whole genome shotgun (WGS) entry which is preliminary data.</text>
</comment>
<keyword evidence="6" id="KW-0378">Hydrolase</keyword>
<dbReference type="GO" id="GO:0019774">
    <property type="term" value="C:proteasome core complex, beta-subunit complex"/>
    <property type="evidence" value="ECO:0007669"/>
    <property type="project" value="UniProtKB-ARBA"/>
</dbReference>
<keyword evidence="10" id="KW-1185">Reference proteome</keyword>
<evidence type="ECO:0000256" key="4">
    <source>
        <dbReference type="ARBA" id="ARBA00022670"/>
    </source>
</evidence>
<dbReference type="PANTHER" id="PTHR32194:SF0">
    <property type="entry name" value="ATP-DEPENDENT PROTEASE SUBUNIT HSLV"/>
    <property type="match status" value="1"/>
</dbReference>
<dbReference type="Pfam" id="PF00227">
    <property type="entry name" value="Proteasome"/>
    <property type="match status" value="1"/>
</dbReference>
<protein>
    <recommendedName>
        <fullName evidence="2">proteasome endopeptidase complex</fullName>
        <ecNumber evidence="2">3.4.25.1</ecNumber>
    </recommendedName>
</protein>
<gene>
    <name evidence="9" type="ORF">ACFQGB_10750</name>
</gene>
<dbReference type="AlphaFoldDB" id="A0ABD5VJK0"/>
<evidence type="ECO:0000256" key="1">
    <source>
        <dbReference type="ARBA" id="ARBA00001198"/>
    </source>
</evidence>
<evidence type="ECO:0000313" key="10">
    <source>
        <dbReference type="Proteomes" id="UP001596395"/>
    </source>
</evidence>
<keyword evidence="3" id="KW-0963">Cytoplasm</keyword>
<dbReference type="Proteomes" id="UP001596395">
    <property type="component" value="Unassembled WGS sequence"/>
</dbReference>
<name>A0ABD5VJK0_9EURY</name>
<dbReference type="Gene3D" id="3.60.20.10">
    <property type="entry name" value="Glutamine Phosphoribosylpyrophosphate, subunit 1, domain 1"/>
    <property type="match status" value="1"/>
</dbReference>
<keyword evidence="5" id="KW-0888">Threonine protease</keyword>
<dbReference type="RefSeq" id="WP_336350303.1">
    <property type="nucleotide sequence ID" value="NZ_JAZAQL010000002.1"/>
</dbReference>
<evidence type="ECO:0000313" key="9">
    <source>
        <dbReference type="EMBL" id="MFC6953342.1"/>
    </source>
</evidence>
<reference evidence="9 10" key="1">
    <citation type="journal article" date="2019" name="Int. J. Syst. Evol. Microbiol.">
        <title>The Global Catalogue of Microorganisms (GCM) 10K type strain sequencing project: providing services to taxonomists for standard genome sequencing and annotation.</title>
        <authorList>
            <consortium name="The Broad Institute Genomics Platform"/>
            <consortium name="The Broad Institute Genome Sequencing Center for Infectious Disease"/>
            <person name="Wu L."/>
            <person name="Ma J."/>
        </authorList>
    </citation>
    <scope>NUCLEOTIDE SEQUENCE [LARGE SCALE GENOMIC DNA]</scope>
    <source>
        <strain evidence="9 10">GX26</strain>
    </source>
</reference>
<sequence length="238" mass="23766">MLDRTTERLERRTTFDLEATGDPVEGEPLKTGTTTVAVTAGDAVVVAADQRASLGGRFVANKDVRKVQPVADTAALAMSGTVGPVQDLVRTLEAEANLYAARRGEPLSVSGLASVAGNLVRGLPAQLLLGGVDAGGAHVFELDGGGGVIPATYGAAGSGMQVAYGVLEGRADAVEDPERGRELALSAVAAASQRDTASGNGAHVATVTSEGVDVDALSLDEVAAASAPEADAFGGDAA</sequence>
<evidence type="ECO:0000256" key="6">
    <source>
        <dbReference type="ARBA" id="ARBA00022801"/>
    </source>
</evidence>
<dbReference type="InterPro" id="IPR023333">
    <property type="entry name" value="Proteasome_suB-type"/>
</dbReference>
<comment type="catalytic activity">
    <reaction evidence="1">
        <text>Cleavage of peptide bonds with very broad specificity.</text>
        <dbReference type="EC" id="3.4.25.1"/>
    </reaction>
</comment>
<evidence type="ECO:0000256" key="8">
    <source>
        <dbReference type="PIRSR" id="PIRSR600243-1"/>
    </source>
</evidence>
<evidence type="ECO:0000256" key="5">
    <source>
        <dbReference type="ARBA" id="ARBA00022698"/>
    </source>
</evidence>
<dbReference type="GO" id="GO:0006508">
    <property type="term" value="P:proteolysis"/>
    <property type="evidence" value="ECO:0007669"/>
    <property type="project" value="UniProtKB-KW"/>
</dbReference>
<accession>A0ABD5VJK0</accession>
<evidence type="ECO:0000256" key="2">
    <source>
        <dbReference type="ARBA" id="ARBA00012039"/>
    </source>
</evidence>
<keyword evidence="7 9" id="KW-0647">Proteasome</keyword>
<feature type="active site" description="Nucleophile" evidence="8">
    <location>
        <position position="33"/>
    </location>
</feature>
<dbReference type="GO" id="GO:0004298">
    <property type="term" value="F:threonine-type endopeptidase activity"/>
    <property type="evidence" value="ECO:0007669"/>
    <property type="project" value="UniProtKB-KW"/>
</dbReference>
<dbReference type="InterPro" id="IPR001353">
    <property type="entry name" value="Proteasome_sua/b"/>
</dbReference>
<dbReference type="EMBL" id="JBHSXN010000002">
    <property type="protein sequence ID" value="MFC6953342.1"/>
    <property type="molecule type" value="Genomic_DNA"/>
</dbReference>
<dbReference type="PANTHER" id="PTHR32194">
    <property type="entry name" value="METALLOPROTEASE TLDD"/>
    <property type="match status" value="1"/>
</dbReference>
<dbReference type="EC" id="3.4.25.1" evidence="2"/>
<dbReference type="InterPro" id="IPR029055">
    <property type="entry name" value="Ntn_hydrolases_N"/>
</dbReference>
<proteinExistence type="predicted"/>
<dbReference type="PROSITE" id="PS51476">
    <property type="entry name" value="PROTEASOME_BETA_2"/>
    <property type="match status" value="1"/>
</dbReference>
<keyword evidence="4" id="KW-0645">Protease</keyword>